<dbReference type="InterPro" id="IPR036291">
    <property type="entry name" value="NAD(P)-bd_dom_sf"/>
</dbReference>
<proteinExistence type="predicted"/>
<dbReference type="Pfam" id="PF13460">
    <property type="entry name" value="NAD_binding_10"/>
    <property type="match status" value="1"/>
</dbReference>
<evidence type="ECO:0000259" key="1">
    <source>
        <dbReference type="Pfam" id="PF13460"/>
    </source>
</evidence>
<dbReference type="RefSeq" id="WP_141637412.1">
    <property type="nucleotide sequence ID" value="NZ_VIGB01000003.1"/>
</dbReference>
<dbReference type="OrthoDB" id="116343at2"/>
<dbReference type="AlphaFoldDB" id="A0A540WDN9"/>
<dbReference type="InterPro" id="IPR016040">
    <property type="entry name" value="NAD(P)-bd_dom"/>
</dbReference>
<dbReference type="PANTHER" id="PTHR43162">
    <property type="match status" value="1"/>
</dbReference>
<sequence length="283" mass="29609">MIVVTGATGGIGRRLVDQLLAEGAPVRALTRNPANAGLPIAAQTVRADFTAGQPLEPLLEGAEALYLNLAATGEQGTQALIRAAGNAGVRRIVFNSAMAVTGLAGRPSLIGQLHVPVEEAIRATGLEWCFIRGGMYATNSLNWAPAIRATGTVHAPYGQAVVAPVHEADVADVTARALLDRDGTHNGTVHTLTGTQPLTVAQQVEQIGQAIGRELSFVEVGEEDALEAQVAHGVPRPLAAELLRFLAASVGAVPEMTDTIEQVTGRPARSYADWARDHAADFR</sequence>
<feature type="domain" description="NAD(P)-binding" evidence="1">
    <location>
        <begin position="6"/>
        <end position="180"/>
    </location>
</feature>
<gene>
    <name evidence="2" type="ORF">E6W39_38515</name>
</gene>
<evidence type="ECO:0000313" key="2">
    <source>
        <dbReference type="EMBL" id="TQF07007.1"/>
    </source>
</evidence>
<keyword evidence="3" id="KW-1185">Reference proteome</keyword>
<organism evidence="2 3">
    <name type="scientific">Kitasatospora acidiphila</name>
    <dbReference type="NCBI Taxonomy" id="2567942"/>
    <lineage>
        <taxon>Bacteria</taxon>
        <taxon>Bacillati</taxon>
        <taxon>Actinomycetota</taxon>
        <taxon>Actinomycetes</taxon>
        <taxon>Kitasatosporales</taxon>
        <taxon>Streptomycetaceae</taxon>
        <taxon>Kitasatospora</taxon>
    </lineage>
</organism>
<dbReference type="EMBL" id="VIGB01000003">
    <property type="protein sequence ID" value="TQF07007.1"/>
    <property type="molecule type" value="Genomic_DNA"/>
</dbReference>
<reference evidence="2 3" key="1">
    <citation type="submission" date="2019-06" db="EMBL/GenBank/DDBJ databases">
        <title>Description of Kitasatospora acidophila sp. nov. isolated from pine grove soil, and reclassification of Streptomyces novaecaesareae to Kitasatospora novaeceasareae comb. nov.</title>
        <authorList>
            <person name="Kim M.J."/>
        </authorList>
    </citation>
    <scope>NUCLEOTIDE SEQUENCE [LARGE SCALE GENOMIC DNA]</scope>
    <source>
        <strain evidence="2 3">MMS16-CNU292</strain>
    </source>
</reference>
<evidence type="ECO:0000313" key="3">
    <source>
        <dbReference type="Proteomes" id="UP000319103"/>
    </source>
</evidence>
<protein>
    <submittedName>
        <fullName evidence="2">NAD-dependent epimerase/dehydratase family protein</fullName>
    </submittedName>
</protein>
<name>A0A540WDN9_9ACTN</name>
<dbReference type="Gene3D" id="3.40.50.720">
    <property type="entry name" value="NAD(P)-binding Rossmann-like Domain"/>
    <property type="match status" value="1"/>
</dbReference>
<dbReference type="PANTHER" id="PTHR43162:SF1">
    <property type="entry name" value="PRESTALK A DIFFERENTIATION PROTEIN A"/>
    <property type="match status" value="1"/>
</dbReference>
<dbReference type="InterPro" id="IPR051604">
    <property type="entry name" value="Ergot_Alk_Oxidoreductase"/>
</dbReference>
<dbReference type="Proteomes" id="UP000319103">
    <property type="component" value="Unassembled WGS sequence"/>
</dbReference>
<dbReference type="SUPFAM" id="SSF51735">
    <property type="entry name" value="NAD(P)-binding Rossmann-fold domains"/>
    <property type="match status" value="1"/>
</dbReference>
<comment type="caution">
    <text evidence="2">The sequence shown here is derived from an EMBL/GenBank/DDBJ whole genome shotgun (WGS) entry which is preliminary data.</text>
</comment>
<accession>A0A540WDN9</accession>